<gene>
    <name evidence="2" type="ORF">O181_026275</name>
</gene>
<keyword evidence="3" id="KW-1185">Reference proteome</keyword>
<protein>
    <submittedName>
        <fullName evidence="2">Uncharacterized protein</fullName>
    </submittedName>
</protein>
<evidence type="ECO:0000313" key="3">
    <source>
        <dbReference type="Proteomes" id="UP000765509"/>
    </source>
</evidence>
<dbReference type="EMBL" id="AVOT02008713">
    <property type="protein sequence ID" value="MBW0486560.1"/>
    <property type="molecule type" value="Genomic_DNA"/>
</dbReference>
<proteinExistence type="predicted"/>
<dbReference type="AlphaFoldDB" id="A0A9Q3CP28"/>
<organism evidence="2 3">
    <name type="scientific">Austropuccinia psidii MF-1</name>
    <dbReference type="NCBI Taxonomy" id="1389203"/>
    <lineage>
        <taxon>Eukaryota</taxon>
        <taxon>Fungi</taxon>
        <taxon>Dikarya</taxon>
        <taxon>Basidiomycota</taxon>
        <taxon>Pucciniomycotina</taxon>
        <taxon>Pucciniomycetes</taxon>
        <taxon>Pucciniales</taxon>
        <taxon>Sphaerophragmiaceae</taxon>
        <taxon>Austropuccinia</taxon>
    </lineage>
</organism>
<reference evidence="2" key="1">
    <citation type="submission" date="2021-03" db="EMBL/GenBank/DDBJ databases">
        <title>Draft genome sequence of rust myrtle Austropuccinia psidii MF-1, a brazilian biotype.</title>
        <authorList>
            <person name="Quecine M.C."/>
            <person name="Pachon D.M.R."/>
            <person name="Bonatelli M.L."/>
            <person name="Correr F.H."/>
            <person name="Franceschini L.M."/>
            <person name="Leite T.F."/>
            <person name="Margarido G.R.A."/>
            <person name="Almeida C.A."/>
            <person name="Ferrarezi J.A."/>
            <person name="Labate C.A."/>
        </authorList>
    </citation>
    <scope>NUCLEOTIDE SEQUENCE</scope>
    <source>
        <strain evidence="2">MF-1</strain>
    </source>
</reference>
<dbReference type="Proteomes" id="UP000765509">
    <property type="component" value="Unassembled WGS sequence"/>
</dbReference>
<evidence type="ECO:0000313" key="2">
    <source>
        <dbReference type="EMBL" id="MBW0486560.1"/>
    </source>
</evidence>
<accession>A0A9Q3CP28</accession>
<name>A0A9Q3CP28_9BASI</name>
<evidence type="ECO:0000256" key="1">
    <source>
        <dbReference type="SAM" id="MobiDB-lite"/>
    </source>
</evidence>
<comment type="caution">
    <text evidence="2">The sequence shown here is derived from an EMBL/GenBank/DDBJ whole genome shotgun (WGS) entry which is preliminary data.</text>
</comment>
<feature type="region of interest" description="Disordered" evidence="1">
    <location>
        <begin position="1"/>
        <end position="27"/>
    </location>
</feature>
<sequence>MPFTKKGKEHKSQIAGKRHDEEGNFGSDCANVMWAPTGKSKDWALGTILDSKLLSFKWQEAVSDILSAPTQIDTSNTPE</sequence>